<dbReference type="EC" id="3.4.11.4" evidence="11"/>
<evidence type="ECO:0000259" key="14">
    <source>
        <dbReference type="Pfam" id="PF07687"/>
    </source>
</evidence>
<dbReference type="Proteomes" id="UP000051491">
    <property type="component" value="Unassembled WGS sequence"/>
</dbReference>
<dbReference type="PANTHER" id="PTHR42994">
    <property type="entry name" value="PEPTIDASE T"/>
    <property type="match status" value="1"/>
</dbReference>
<sequence length="413" mass="46219">MAKYENLVPRFLKYVRKETRSDEESTTVPSTQNQVEFANELVLELNEIGLSNVRIAPKSSYVFATLPSNLQNDENVKKVGFISHIDTADFNAKNILPQVIKNYDGQSEIKLGNSGYSLTIDEFPNLKNYKGDNLITTDGNTLLGADDKAGVTEIMTAVEYLVAHPEIKHGEIEVAFGPDEEIGTGADRFEVDEFGADIAYTIDGGPLGQLEYETFNAAQATIHFIGKDVHPSEAKGIMINALKLAVEFENHLPSAEVPEKTEGRQGFFHLLSINGTVDEAKMTYIIRDHDRNKFEERKQLVRNIVAKMNEQFDEDRVILDMKDQYYNMREVIEKDMTVVELAKKAMEDLDIKPLIAPVRGGTDGSKISFMGLPTPNLFAGPENMHARFEYVSEQTMEQATDVVLQIIKLVSEG</sequence>
<comment type="function">
    <text evidence="11">Cleaves the N-terminal amino acid of tripeptides.</text>
</comment>
<evidence type="ECO:0000256" key="3">
    <source>
        <dbReference type="ARBA" id="ARBA00009692"/>
    </source>
</evidence>
<keyword evidence="5 11" id="KW-0963">Cytoplasm</keyword>
<dbReference type="GO" id="GO:0006508">
    <property type="term" value="P:proteolysis"/>
    <property type="evidence" value="ECO:0007669"/>
    <property type="project" value="UniProtKB-UniRule"/>
</dbReference>
<dbReference type="KEGG" id="laca:LAC1533_1184"/>
<evidence type="ECO:0000313" key="15">
    <source>
        <dbReference type="EMBL" id="KRN78127.1"/>
    </source>
</evidence>
<reference evidence="15 17" key="1">
    <citation type="journal article" date="2015" name="Genome Announc.">
        <title>Expanding the biotechnology potential of lactobacilli through comparative genomics of 213 strains and associated genera.</title>
        <authorList>
            <person name="Sun Z."/>
            <person name="Harris H.M."/>
            <person name="McCann A."/>
            <person name="Guo C."/>
            <person name="Argimon S."/>
            <person name="Zhang W."/>
            <person name="Yang X."/>
            <person name="Jeffery I.B."/>
            <person name="Cooney J.C."/>
            <person name="Kagawa T.F."/>
            <person name="Liu W."/>
            <person name="Song Y."/>
            <person name="Salvetti E."/>
            <person name="Wrobel A."/>
            <person name="Rasinkangas P."/>
            <person name="Parkhill J."/>
            <person name="Rea M.C."/>
            <person name="O'Sullivan O."/>
            <person name="Ritari J."/>
            <person name="Douillard F.P."/>
            <person name="Paul Ross R."/>
            <person name="Yang R."/>
            <person name="Briner A.E."/>
            <person name="Felis G.E."/>
            <person name="de Vos W.M."/>
            <person name="Barrangou R."/>
            <person name="Klaenhammer T.R."/>
            <person name="Caufield P.W."/>
            <person name="Cui Y."/>
            <person name="Zhang H."/>
            <person name="O'Toole P.W."/>
        </authorList>
    </citation>
    <scope>NUCLEOTIDE SEQUENCE [LARGE SCALE GENOMIC DNA]</scope>
    <source>
        <strain evidence="15 17">DSM 15353</strain>
    </source>
</reference>
<proteinExistence type="inferred from homology"/>
<keyword evidence="8 11" id="KW-0378">Hydrolase</keyword>
<dbReference type="InterPro" id="IPR011650">
    <property type="entry name" value="Peptidase_M20_dimer"/>
</dbReference>
<evidence type="ECO:0000256" key="7">
    <source>
        <dbReference type="ARBA" id="ARBA00022723"/>
    </source>
</evidence>
<comment type="catalytic activity">
    <reaction evidence="1 11">
        <text>Release of the N-terminal residue from a tripeptide.</text>
        <dbReference type="EC" id="3.4.11.4"/>
    </reaction>
</comment>
<evidence type="ECO:0000256" key="10">
    <source>
        <dbReference type="ARBA" id="ARBA00023049"/>
    </source>
</evidence>
<dbReference type="SUPFAM" id="SSF53187">
    <property type="entry name" value="Zn-dependent exopeptidases"/>
    <property type="match status" value="1"/>
</dbReference>
<dbReference type="NCBIfam" id="NF003976">
    <property type="entry name" value="PRK05469.1"/>
    <property type="match status" value="1"/>
</dbReference>
<keyword evidence="4 11" id="KW-0031">Aminopeptidase</keyword>
<name>A0A0R2JLN0_9LACO</name>
<keyword evidence="9 11" id="KW-0862">Zinc</keyword>
<dbReference type="InterPro" id="IPR036264">
    <property type="entry name" value="Bact_exopeptidase_dim_dom"/>
</dbReference>
<evidence type="ECO:0000256" key="11">
    <source>
        <dbReference type="HAMAP-Rule" id="MF_00550"/>
    </source>
</evidence>
<dbReference type="OrthoDB" id="9804934at2"/>
<evidence type="ECO:0000256" key="5">
    <source>
        <dbReference type="ARBA" id="ARBA00022490"/>
    </source>
</evidence>
<keyword evidence="10 11" id="KW-0482">Metalloprotease</keyword>
<keyword evidence="7 11" id="KW-0479">Metal-binding</keyword>
<comment type="subcellular location">
    <subcellularLocation>
        <location evidence="2 11">Cytoplasm</location>
    </subcellularLocation>
</comment>
<dbReference type="InterPro" id="IPR002933">
    <property type="entry name" value="Peptidase_M20"/>
</dbReference>
<dbReference type="PATRIC" id="fig|89059.3.peg.608"/>
<dbReference type="PROSITE" id="PS00759">
    <property type="entry name" value="ARGE_DAPE_CPG2_2"/>
    <property type="match status" value="1"/>
</dbReference>
<evidence type="ECO:0000256" key="9">
    <source>
        <dbReference type="ARBA" id="ARBA00022833"/>
    </source>
</evidence>
<dbReference type="PANTHER" id="PTHR42994:SF1">
    <property type="entry name" value="PEPTIDASE T"/>
    <property type="match status" value="1"/>
</dbReference>
<comment type="similarity">
    <text evidence="3 11">Belongs to the peptidase M20B family.</text>
</comment>
<dbReference type="Gene3D" id="3.30.70.360">
    <property type="match status" value="1"/>
</dbReference>
<dbReference type="GO" id="GO:0008237">
    <property type="term" value="F:metallopeptidase activity"/>
    <property type="evidence" value="ECO:0007669"/>
    <property type="project" value="UniProtKB-KW"/>
</dbReference>
<evidence type="ECO:0000256" key="6">
    <source>
        <dbReference type="ARBA" id="ARBA00022670"/>
    </source>
</evidence>
<evidence type="ECO:0000256" key="12">
    <source>
        <dbReference type="PIRSR" id="PIRSR037215-1"/>
    </source>
</evidence>
<evidence type="ECO:0000256" key="2">
    <source>
        <dbReference type="ARBA" id="ARBA00004496"/>
    </source>
</evidence>
<dbReference type="GO" id="GO:0045148">
    <property type="term" value="F:tripeptide aminopeptidase activity"/>
    <property type="evidence" value="ECO:0007669"/>
    <property type="project" value="UniProtKB-UniRule"/>
</dbReference>
<evidence type="ECO:0000256" key="4">
    <source>
        <dbReference type="ARBA" id="ARBA00022438"/>
    </source>
</evidence>
<dbReference type="PROSITE" id="PS00758">
    <property type="entry name" value="ARGE_DAPE_CPG2_1"/>
    <property type="match status" value="1"/>
</dbReference>
<dbReference type="GO" id="GO:0008270">
    <property type="term" value="F:zinc ion binding"/>
    <property type="evidence" value="ECO:0007669"/>
    <property type="project" value="UniProtKB-UniRule"/>
</dbReference>
<dbReference type="InterPro" id="IPR010161">
    <property type="entry name" value="Peptidase_M20B"/>
</dbReference>
<feature type="domain" description="Peptidase M20 dimerisation" evidence="14">
    <location>
        <begin position="212"/>
        <end position="314"/>
    </location>
</feature>
<dbReference type="CDD" id="cd03892">
    <property type="entry name" value="M20_peptT"/>
    <property type="match status" value="1"/>
</dbReference>
<dbReference type="EMBL" id="LT630287">
    <property type="protein sequence ID" value="SFV40604.1"/>
    <property type="molecule type" value="Genomic_DNA"/>
</dbReference>
<reference evidence="18" key="2">
    <citation type="submission" date="2016-11" db="EMBL/GenBank/DDBJ databases">
        <authorList>
            <person name="Papadimitriou K."/>
        </authorList>
    </citation>
    <scope>NUCLEOTIDE SEQUENCE [LARGE SCALE GENOMIC DNA]</scope>
    <source>
        <strain evidence="18">ACA-DC 1533</strain>
    </source>
</reference>
<protein>
    <recommendedName>
        <fullName evidence="11">Peptidase T</fullName>
        <ecNumber evidence="11">3.4.11.4</ecNumber>
    </recommendedName>
    <alternativeName>
        <fullName evidence="11">Aminotripeptidase</fullName>
        <shortName evidence="11">Tripeptidase</shortName>
    </alternativeName>
    <alternativeName>
        <fullName evidence="11">Tripeptide aminopeptidase</fullName>
    </alternativeName>
</protein>
<dbReference type="EMBL" id="JQBK01000157">
    <property type="protein sequence ID" value="KRN78127.1"/>
    <property type="molecule type" value="Genomic_DNA"/>
</dbReference>
<dbReference type="GeneID" id="95349283"/>
<feature type="binding site" evidence="11 13">
    <location>
        <position position="146"/>
    </location>
    <ligand>
        <name>Zn(2+)</name>
        <dbReference type="ChEBI" id="CHEBI:29105"/>
        <label>2</label>
    </ligand>
</feature>
<evidence type="ECO:0000313" key="17">
    <source>
        <dbReference type="Proteomes" id="UP000051491"/>
    </source>
</evidence>
<feature type="binding site" evidence="11 13">
    <location>
        <position position="84"/>
    </location>
    <ligand>
        <name>Zn(2+)</name>
        <dbReference type="ChEBI" id="CHEBI:29105"/>
        <label>1</label>
    </ligand>
</feature>
<keyword evidence="6 11" id="KW-0645">Protease</keyword>
<dbReference type="InterPro" id="IPR001261">
    <property type="entry name" value="ArgE/DapE_CS"/>
</dbReference>
<feature type="binding site" evidence="11 13">
    <location>
        <position position="385"/>
    </location>
    <ligand>
        <name>Zn(2+)</name>
        <dbReference type="ChEBI" id="CHEBI:29105"/>
        <label>2</label>
    </ligand>
</feature>
<dbReference type="FunFam" id="3.30.70.360:FF:000002">
    <property type="entry name" value="Peptidase T"/>
    <property type="match status" value="1"/>
</dbReference>
<comment type="cofactor">
    <cofactor evidence="11 13">
        <name>Zn(2+)</name>
        <dbReference type="ChEBI" id="CHEBI:29105"/>
    </cofactor>
    <text evidence="11 13">Binds 2 Zn(2+) ions per subunit.</text>
</comment>
<evidence type="ECO:0000313" key="16">
    <source>
        <dbReference type="EMBL" id="SFV40604.1"/>
    </source>
</evidence>
<feature type="active site" description="Proton acceptor" evidence="11 12">
    <location>
        <position position="180"/>
    </location>
</feature>
<evidence type="ECO:0000256" key="1">
    <source>
        <dbReference type="ARBA" id="ARBA00000870"/>
    </source>
</evidence>
<dbReference type="RefSeq" id="WP_010496003.1">
    <property type="nucleotide sequence ID" value="NZ_JQBK01000157.1"/>
</dbReference>
<evidence type="ECO:0000256" key="13">
    <source>
        <dbReference type="PIRSR" id="PIRSR037215-2"/>
    </source>
</evidence>
<feature type="binding site" evidence="11 13">
    <location>
        <position position="203"/>
    </location>
    <ligand>
        <name>Zn(2+)</name>
        <dbReference type="ChEBI" id="CHEBI:29105"/>
        <label>1</label>
    </ligand>
</feature>
<dbReference type="Proteomes" id="UP000190935">
    <property type="component" value="Chromosome I"/>
</dbReference>
<reference evidence="16" key="3">
    <citation type="submission" date="2016-11" db="EMBL/GenBank/DDBJ databases">
        <authorList>
            <person name="Jaros S."/>
            <person name="Januszkiewicz K."/>
            <person name="Wedrychowicz H."/>
        </authorList>
    </citation>
    <scope>NUCLEOTIDE SEQUENCE [LARGE SCALE GENOMIC DNA]</scope>
    <source>
        <strain evidence="16">ACA-DC 1533</strain>
    </source>
</reference>
<dbReference type="HAMAP" id="MF_00550">
    <property type="entry name" value="Aminopeptidase_M20"/>
    <property type="match status" value="1"/>
</dbReference>
<feature type="active site" evidence="11 12">
    <location>
        <position position="86"/>
    </location>
</feature>
<dbReference type="Gene3D" id="3.40.630.10">
    <property type="entry name" value="Zn peptidases"/>
    <property type="match status" value="1"/>
</dbReference>
<dbReference type="NCBIfam" id="TIGR01882">
    <property type="entry name" value="peptidase-T"/>
    <property type="match status" value="1"/>
</dbReference>
<dbReference type="GO" id="GO:0005829">
    <property type="term" value="C:cytosol"/>
    <property type="evidence" value="ECO:0007669"/>
    <property type="project" value="TreeGrafter"/>
</dbReference>
<accession>A0A0R2JLN0</accession>
<dbReference type="GO" id="GO:0043171">
    <property type="term" value="P:peptide catabolic process"/>
    <property type="evidence" value="ECO:0007669"/>
    <property type="project" value="UniProtKB-UniRule"/>
</dbReference>
<dbReference type="STRING" id="89059.LAC1533_1184"/>
<organism evidence="15 17">
    <name type="scientific">Ligilactobacillus acidipiscis</name>
    <dbReference type="NCBI Taxonomy" id="89059"/>
    <lineage>
        <taxon>Bacteria</taxon>
        <taxon>Bacillati</taxon>
        <taxon>Bacillota</taxon>
        <taxon>Bacilli</taxon>
        <taxon>Lactobacillales</taxon>
        <taxon>Lactobacillaceae</taxon>
        <taxon>Ligilactobacillus</taxon>
    </lineage>
</organism>
<dbReference type="PIRSF" id="PIRSF037215">
    <property type="entry name" value="Peptidase_M20B"/>
    <property type="match status" value="1"/>
</dbReference>
<dbReference type="NCBIfam" id="NF009920">
    <property type="entry name" value="PRK13381.1"/>
    <property type="match status" value="1"/>
</dbReference>
<feature type="binding site" evidence="11 13">
    <location>
        <position position="181"/>
    </location>
    <ligand>
        <name>Zn(2+)</name>
        <dbReference type="ChEBI" id="CHEBI:29105"/>
        <label>2</label>
    </ligand>
</feature>
<dbReference type="Pfam" id="PF07687">
    <property type="entry name" value="M20_dimer"/>
    <property type="match status" value="1"/>
</dbReference>
<evidence type="ECO:0000313" key="18">
    <source>
        <dbReference type="Proteomes" id="UP000190935"/>
    </source>
</evidence>
<dbReference type="SUPFAM" id="SSF55031">
    <property type="entry name" value="Bacterial exopeptidase dimerisation domain"/>
    <property type="match status" value="1"/>
</dbReference>
<dbReference type="AlphaFoldDB" id="A0A0R2JLN0"/>
<dbReference type="Pfam" id="PF01546">
    <property type="entry name" value="Peptidase_M20"/>
    <property type="match status" value="1"/>
</dbReference>
<feature type="binding site" evidence="11 13">
    <location>
        <position position="146"/>
    </location>
    <ligand>
        <name>Zn(2+)</name>
        <dbReference type="ChEBI" id="CHEBI:29105"/>
        <label>1</label>
    </ligand>
</feature>
<evidence type="ECO:0000256" key="8">
    <source>
        <dbReference type="ARBA" id="ARBA00022801"/>
    </source>
</evidence>
<gene>
    <name evidence="11" type="primary">pepT</name>
    <name evidence="15" type="ORF">IV43_GL000588</name>
    <name evidence="16" type="ORF">LAC1533_1184</name>
</gene>